<evidence type="ECO:0000256" key="3">
    <source>
        <dbReference type="ARBA" id="ARBA00022475"/>
    </source>
</evidence>
<comment type="subcellular location">
    <subcellularLocation>
        <location evidence="1">Cell membrane</location>
        <topology evidence="1">Lipid-anchor</topology>
        <topology evidence="1">GPI-anchor</topology>
    </subcellularLocation>
</comment>
<keyword evidence="3" id="KW-1003">Cell membrane</keyword>
<evidence type="ECO:0000259" key="11">
    <source>
        <dbReference type="SMART" id="SM00499"/>
    </source>
</evidence>
<dbReference type="SUPFAM" id="SSF47699">
    <property type="entry name" value="Bifunctional inhibitor/lipid-transfer protein/seed storage 2S albumin"/>
    <property type="match status" value="1"/>
</dbReference>
<dbReference type="FunFam" id="1.10.110.10:FF:000001">
    <property type="entry name" value="Bifunctional inhibitor/lipid-transfer protein/seed storage 2S albumin superfamily protein"/>
    <property type="match status" value="1"/>
</dbReference>
<organism evidence="12 13">
    <name type="scientific">Corchorus olitorius</name>
    <dbReference type="NCBI Taxonomy" id="93759"/>
    <lineage>
        <taxon>Eukaryota</taxon>
        <taxon>Viridiplantae</taxon>
        <taxon>Streptophyta</taxon>
        <taxon>Embryophyta</taxon>
        <taxon>Tracheophyta</taxon>
        <taxon>Spermatophyta</taxon>
        <taxon>Magnoliopsida</taxon>
        <taxon>eudicotyledons</taxon>
        <taxon>Gunneridae</taxon>
        <taxon>Pentapetalae</taxon>
        <taxon>rosids</taxon>
        <taxon>malvids</taxon>
        <taxon>Malvales</taxon>
        <taxon>Malvaceae</taxon>
        <taxon>Grewioideae</taxon>
        <taxon>Apeibeae</taxon>
        <taxon>Corchorus</taxon>
    </lineage>
</organism>
<dbReference type="InterPro" id="IPR016140">
    <property type="entry name" value="Bifunc_inhib/LTP/seed_store"/>
</dbReference>
<keyword evidence="6" id="KW-1015">Disulfide bond</keyword>
<evidence type="ECO:0000256" key="6">
    <source>
        <dbReference type="ARBA" id="ARBA00023157"/>
    </source>
</evidence>
<evidence type="ECO:0000313" key="12">
    <source>
        <dbReference type="EMBL" id="OMP01438.1"/>
    </source>
</evidence>
<evidence type="ECO:0000256" key="4">
    <source>
        <dbReference type="ARBA" id="ARBA00022622"/>
    </source>
</evidence>
<dbReference type="AlphaFoldDB" id="A0A1R3K376"/>
<gene>
    <name evidence="12" type="ORF">COLO4_11869</name>
</gene>
<dbReference type="Pfam" id="PF14368">
    <property type="entry name" value="LTP_2"/>
    <property type="match status" value="1"/>
</dbReference>
<feature type="signal peptide" evidence="10">
    <location>
        <begin position="1"/>
        <end position="24"/>
    </location>
</feature>
<dbReference type="CDD" id="cd00010">
    <property type="entry name" value="AAI_LTSS"/>
    <property type="match status" value="1"/>
</dbReference>
<dbReference type="STRING" id="93759.A0A1R3K376"/>
<keyword evidence="5 10" id="KW-0732">Signal</keyword>
<feature type="region of interest" description="Disordered" evidence="9">
    <location>
        <begin position="129"/>
        <end position="200"/>
    </location>
</feature>
<dbReference type="GO" id="GO:0098552">
    <property type="term" value="C:side of membrane"/>
    <property type="evidence" value="ECO:0007669"/>
    <property type="project" value="UniProtKB-KW"/>
</dbReference>
<dbReference type="Proteomes" id="UP000187203">
    <property type="component" value="Unassembled WGS sequence"/>
</dbReference>
<proteinExistence type="inferred from homology"/>
<reference evidence="13" key="1">
    <citation type="submission" date="2013-09" db="EMBL/GenBank/DDBJ databases">
        <title>Corchorus olitorius genome sequencing.</title>
        <authorList>
            <person name="Alam M."/>
            <person name="Haque M.S."/>
            <person name="Islam M.S."/>
            <person name="Emdad E.M."/>
            <person name="Islam M.M."/>
            <person name="Ahmed B."/>
            <person name="Halim A."/>
            <person name="Hossen Q.M.M."/>
            <person name="Hossain M.Z."/>
            <person name="Ahmed R."/>
            <person name="Khan M.M."/>
            <person name="Islam R."/>
            <person name="Rashid M.M."/>
            <person name="Khan S.A."/>
            <person name="Rahman M.S."/>
            <person name="Alam M."/>
            <person name="Yahiya A.S."/>
            <person name="Khan M.S."/>
            <person name="Azam M.S."/>
            <person name="Haque T."/>
            <person name="Lashkar M.Z.H."/>
            <person name="Akhand A.I."/>
            <person name="Morshed G."/>
            <person name="Roy S."/>
            <person name="Uddin K.S."/>
            <person name="Rabeya T."/>
            <person name="Hossain A.S."/>
            <person name="Chowdhury A."/>
            <person name="Snigdha A.R."/>
            <person name="Mortoza M.S."/>
            <person name="Matin S.A."/>
            <person name="Hoque S.M.E."/>
            <person name="Islam M.K."/>
            <person name="Roy D.K."/>
            <person name="Haider R."/>
            <person name="Moosa M.M."/>
            <person name="Elias S.M."/>
            <person name="Hasan A.M."/>
            <person name="Jahan S."/>
            <person name="Shafiuddin M."/>
            <person name="Mahmood N."/>
            <person name="Shommy N.S."/>
        </authorList>
    </citation>
    <scope>NUCLEOTIDE SEQUENCE [LARGE SCALE GENOMIC DNA]</scope>
    <source>
        <strain evidence="13">cv. O-4</strain>
    </source>
</reference>
<keyword evidence="13" id="KW-1185">Reference proteome</keyword>
<accession>A0A1R3K376</accession>
<dbReference type="PANTHER" id="PTHR33044">
    <property type="entry name" value="BIFUNCTIONAL INHIBITOR/LIPID-TRANSFER PROTEIN/SEED STORAGE 2S ALBUMIN SUPERFAMILY PROTEIN-RELATED"/>
    <property type="match status" value="1"/>
</dbReference>
<evidence type="ECO:0000256" key="7">
    <source>
        <dbReference type="ARBA" id="ARBA00023180"/>
    </source>
</evidence>
<evidence type="ECO:0000256" key="10">
    <source>
        <dbReference type="SAM" id="SignalP"/>
    </source>
</evidence>
<evidence type="ECO:0000256" key="5">
    <source>
        <dbReference type="ARBA" id="ARBA00022729"/>
    </source>
</evidence>
<evidence type="ECO:0000256" key="2">
    <source>
        <dbReference type="ARBA" id="ARBA00009748"/>
    </source>
</evidence>
<sequence length="219" mass="22322">MESLKLFQLIAILATTLSIISVEGQGQISTSCTASMISTFTPCLNFITGSSNNGSSPTQGCCGSLKSLMSTSMDCACLILTANVPFQLPINRTLALSLPRACNMGGVPVQCKAAGTPLPAPGPVPFLLPPSISPTAPSPLSPGASKSSSAEGPATGQSGTPLDLTPASPPEVDDEPEAPSATVNPGIRPVLQPSASNPSYNSPPSLLILFIGIAFFKFY</sequence>
<dbReference type="EMBL" id="AWUE01014774">
    <property type="protein sequence ID" value="OMP01438.1"/>
    <property type="molecule type" value="Genomic_DNA"/>
</dbReference>
<dbReference type="OrthoDB" id="1914452at2759"/>
<evidence type="ECO:0000256" key="8">
    <source>
        <dbReference type="ARBA" id="ARBA00023288"/>
    </source>
</evidence>
<evidence type="ECO:0000256" key="9">
    <source>
        <dbReference type="SAM" id="MobiDB-lite"/>
    </source>
</evidence>
<feature type="compositionally biased region" description="Low complexity" evidence="9">
    <location>
        <begin position="141"/>
        <end position="154"/>
    </location>
</feature>
<dbReference type="GO" id="GO:0005886">
    <property type="term" value="C:plasma membrane"/>
    <property type="evidence" value="ECO:0007669"/>
    <property type="project" value="UniProtKB-SubCell"/>
</dbReference>
<keyword evidence="4" id="KW-0336">GPI-anchor</keyword>
<comment type="similarity">
    <text evidence="2">Belongs to the plant LTP family.</text>
</comment>
<evidence type="ECO:0000256" key="1">
    <source>
        <dbReference type="ARBA" id="ARBA00004609"/>
    </source>
</evidence>
<evidence type="ECO:0000313" key="13">
    <source>
        <dbReference type="Proteomes" id="UP000187203"/>
    </source>
</evidence>
<protein>
    <recommendedName>
        <fullName evidence="11">Bifunctional inhibitor/plant lipid transfer protein/seed storage helical domain-containing protein</fullName>
    </recommendedName>
</protein>
<name>A0A1R3K376_9ROSI</name>
<dbReference type="SMART" id="SM00499">
    <property type="entry name" value="AAI"/>
    <property type="match status" value="1"/>
</dbReference>
<keyword evidence="4" id="KW-0472">Membrane</keyword>
<keyword evidence="8" id="KW-0449">Lipoprotein</keyword>
<dbReference type="Gene3D" id="1.10.110.10">
    <property type="entry name" value="Plant lipid-transfer and hydrophobic proteins"/>
    <property type="match status" value="1"/>
</dbReference>
<keyword evidence="7" id="KW-0325">Glycoprotein</keyword>
<feature type="chain" id="PRO_5013294707" description="Bifunctional inhibitor/plant lipid transfer protein/seed storage helical domain-containing protein" evidence="10">
    <location>
        <begin position="25"/>
        <end position="219"/>
    </location>
</feature>
<dbReference type="InterPro" id="IPR036312">
    <property type="entry name" value="Bifun_inhib/LTP/seed_sf"/>
</dbReference>
<dbReference type="InterPro" id="IPR043325">
    <property type="entry name" value="LTSS"/>
</dbReference>
<feature type="domain" description="Bifunctional inhibitor/plant lipid transfer protein/seed storage helical" evidence="11">
    <location>
        <begin position="32"/>
        <end position="111"/>
    </location>
</feature>
<feature type="compositionally biased region" description="Pro residues" evidence="9">
    <location>
        <begin position="129"/>
        <end position="140"/>
    </location>
</feature>
<comment type="caution">
    <text evidence="12">The sequence shown here is derived from an EMBL/GenBank/DDBJ whole genome shotgun (WGS) entry which is preliminary data.</text>
</comment>